<comment type="cofactor">
    <cofactor evidence="1">
        <name>Fe(3+)</name>
        <dbReference type="ChEBI" id="CHEBI:29034"/>
    </cofactor>
</comment>
<evidence type="ECO:0000256" key="3">
    <source>
        <dbReference type="ARBA" id="ARBA00022801"/>
    </source>
</evidence>
<evidence type="ECO:0000256" key="6">
    <source>
        <dbReference type="PIRSR" id="PIRSR004789-50"/>
    </source>
</evidence>
<dbReference type="NCBIfam" id="TIGR00282">
    <property type="entry name" value="TIGR00282 family metallophosphoesterase"/>
    <property type="match status" value="1"/>
</dbReference>
<dbReference type="PANTHER" id="PTHR36303:SF1">
    <property type="entry name" value="2',3'-CYCLIC-NUCLEOTIDE 2'-PHOSPHODIESTERASE"/>
    <property type="match status" value="1"/>
</dbReference>
<evidence type="ECO:0000256" key="7">
    <source>
        <dbReference type="PIRSR" id="PIRSR004789-51"/>
    </source>
</evidence>
<gene>
    <name evidence="8" type="ORF">FC56_GL000394</name>
</gene>
<feature type="binding site" evidence="7">
    <location>
        <position position="8"/>
    </location>
    <ligand>
        <name>Fe cation</name>
        <dbReference type="ChEBI" id="CHEBI:24875"/>
        <label>1</label>
    </ligand>
</feature>
<feature type="binding site" evidence="7">
    <location>
        <position position="175"/>
    </location>
    <ligand>
        <name>Fe cation</name>
        <dbReference type="ChEBI" id="CHEBI:24875"/>
        <label>2</label>
    </ligand>
</feature>
<dbReference type="Gene3D" id="3.60.21.10">
    <property type="match status" value="1"/>
</dbReference>
<dbReference type="EMBL" id="AYZR01000008">
    <property type="protein sequence ID" value="KRM93677.1"/>
    <property type="molecule type" value="Genomic_DNA"/>
</dbReference>
<feature type="binding site" evidence="7">
    <location>
        <position position="150"/>
    </location>
    <ligand>
        <name>Fe cation</name>
        <dbReference type="ChEBI" id="CHEBI:24875"/>
        <label>2</label>
    </ligand>
</feature>
<dbReference type="GO" id="GO:0046872">
    <property type="term" value="F:metal ion binding"/>
    <property type="evidence" value="ECO:0007669"/>
    <property type="project" value="UniProtKB-KW"/>
</dbReference>
<keyword evidence="2 7" id="KW-0479">Metal-binding</keyword>
<accession>A0A0R2CPJ7</accession>
<keyword evidence="9" id="KW-1185">Reference proteome</keyword>
<evidence type="ECO:0000256" key="2">
    <source>
        <dbReference type="ARBA" id="ARBA00022723"/>
    </source>
</evidence>
<dbReference type="RefSeq" id="WP_056978218.1">
    <property type="nucleotide sequence ID" value="NZ_AYZR01000008.1"/>
</dbReference>
<feature type="binding site" evidence="7">
    <location>
        <position position="39"/>
    </location>
    <ligand>
        <name>Fe cation</name>
        <dbReference type="ChEBI" id="CHEBI:24875"/>
        <label>1</label>
    </ligand>
</feature>
<keyword evidence="4" id="KW-0408">Iron</keyword>
<evidence type="ECO:0000256" key="1">
    <source>
        <dbReference type="ARBA" id="ARBA00001965"/>
    </source>
</evidence>
<dbReference type="SUPFAM" id="SSF56300">
    <property type="entry name" value="Metallo-dependent phosphatases"/>
    <property type="match status" value="1"/>
</dbReference>
<feature type="binding site" evidence="7">
    <location>
        <position position="39"/>
    </location>
    <ligand>
        <name>Fe cation</name>
        <dbReference type="ChEBI" id="CHEBI:24875"/>
        <label>2</label>
    </ligand>
</feature>
<dbReference type="STRING" id="1423802.FC56_GL000394"/>
<dbReference type="InterPro" id="IPR005235">
    <property type="entry name" value="YmdB-like"/>
</dbReference>
<evidence type="ECO:0000256" key="4">
    <source>
        <dbReference type="ARBA" id="ARBA00023004"/>
    </source>
</evidence>
<evidence type="ECO:0000256" key="5">
    <source>
        <dbReference type="ARBA" id="ARBA00061401"/>
    </source>
</evidence>
<comment type="caution">
    <text evidence="8">The sequence shown here is derived from an EMBL/GenBank/DDBJ whole genome shotgun (WGS) entry which is preliminary data.</text>
</comment>
<dbReference type="PATRIC" id="fig|1423802.4.peg.405"/>
<dbReference type="Pfam" id="PF13277">
    <property type="entry name" value="YmdB"/>
    <property type="match status" value="1"/>
</dbReference>
<dbReference type="Proteomes" id="UP000051256">
    <property type="component" value="Unassembled WGS sequence"/>
</dbReference>
<feature type="binding site" evidence="7">
    <location>
        <position position="68"/>
    </location>
    <ligand>
        <name>Fe cation</name>
        <dbReference type="ChEBI" id="CHEBI:24875"/>
        <label>2</label>
    </ligand>
</feature>
<proteinExistence type="inferred from homology"/>
<organism evidence="8 9">
    <name type="scientific">Lentilactobacillus senioris DSM 24302 = JCM 17472</name>
    <dbReference type="NCBI Taxonomy" id="1423802"/>
    <lineage>
        <taxon>Bacteria</taxon>
        <taxon>Bacillati</taxon>
        <taxon>Bacillota</taxon>
        <taxon>Bacilli</taxon>
        <taxon>Lactobacillales</taxon>
        <taxon>Lactobacillaceae</taxon>
        <taxon>Lentilactobacillus</taxon>
    </lineage>
</organism>
<feature type="binding site" evidence="7">
    <location>
        <position position="40"/>
    </location>
    <ligand>
        <name>Fe cation</name>
        <dbReference type="ChEBI" id="CHEBI:24875"/>
        <label>1</label>
    </ligand>
</feature>
<name>A0A0R2CPJ7_9LACO</name>
<dbReference type="PANTHER" id="PTHR36303">
    <property type="entry name" value="2',3'-CYCLIC-NUCLEOTIDE 2'-PHOSPHODIESTERASE"/>
    <property type="match status" value="1"/>
</dbReference>
<protein>
    <submittedName>
        <fullName evidence="8">Metallophosphoesterase</fullName>
    </submittedName>
</protein>
<reference evidence="8 9" key="1">
    <citation type="journal article" date="2015" name="Genome Announc.">
        <title>Expanding the biotechnology potential of lactobacilli through comparative genomics of 213 strains and associated genera.</title>
        <authorList>
            <person name="Sun Z."/>
            <person name="Harris H.M."/>
            <person name="McCann A."/>
            <person name="Guo C."/>
            <person name="Argimon S."/>
            <person name="Zhang W."/>
            <person name="Yang X."/>
            <person name="Jeffery I.B."/>
            <person name="Cooney J.C."/>
            <person name="Kagawa T.F."/>
            <person name="Liu W."/>
            <person name="Song Y."/>
            <person name="Salvetti E."/>
            <person name="Wrobel A."/>
            <person name="Rasinkangas P."/>
            <person name="Parkhill J."/>
            <person name="Rea M.C."/>
            <person name="O'Sullivan O."/>
            <person name="Ritari J."/>
            <person name="Douillard F.P."/>
            <person name="Paul Ross R."/>
            <person name="Yang R."/>
            <person name="Briner A.E."/>
            <person name="Felis G.E."/>
            <person name="de Vos W.M."/>
            <person name="Barrangou R."/>
            <person name="Klaenhammer T.R."/>
            <person name="Caufield P.W."/>
            <person name="Cui Y."/>
            <person name="Zhang H."/>
            <person name="O'Toole P.W."/>
        </authorList>
    </citation>
    <scope>NUCLEOTIDE SEQUENCE [LARGE SCALE GENOMIC DNA]</scope>
    <source>
        <strain evidence="8 9">DSM 24302</strain>
    </source>
</reference>
<sequence>MRILFIGDVVGDRGMEMLESRISSLKQQYKPQVTIVNGENSTSQGRGITKAIFKKMMGMGVDVVTLGNHAWNNEEIYQFIDDTPKLIRPANYPDAPGNGYTIVNVNNTKLAVINIQGRVFLDTIDNPFVVLQQLVDKLQKEVDYIFVDCHAEATSEKMAMATFLDGKISALVGTHTHVQTNDAQILPHGTAFLSDAGMTGPIGGVLGMQAESVLSRFLNARPVRFNVVSSGAAVLGACVIDLSDKDGHALKIKNMVIKSDDPIEN</sequence>
<evidence type="ECO:0000313" key="8">
    <source>
        <dbReference type="EMBL" id="KRM93677.1"/>
    </source>
</evidence>
<dbReference type="PIRSF" id="PIRSF004789">
    <property type="entry name" value="DR1281"/>
    <property type="match status" value="1"/>
</dbReference>
<evidence type="ECO:0000313" key="9">
    <source>
        <dbReference type="Proteomes" id="UP000051256"/>
    </source>
</evidence>
<dbReference type="InterPro" id="IPR029052">
    <property type="entry name" value="Metallo-depent_PP-like"/>
</dbReference>
<dbReference type="FunFam" id="3.60.21.10:FF:000016">
    <property type="entry name" value="Putative metallophosphoesterase"/>
    <property type="match status" value="1"/>
</dbReference>
<comment type="similarity">
    <text evidence="5">Belongs to the YmdB-like family.</text>
</comment>
<dbReference type="AlphaFoldDB" id="A0A0R2CPJ7"/>
<keyword evidence="3" id="KW-0378">Hydrolase</keyword>
<dbReference type="GO" id="GO:0004113">
    <property type="term" value="F:2',3'-cyclic-nucleotide 3'-phosphodiesterase activity"/>
    <property type="evidence" value="ECO:0007669"/>
    <property type="project" value="TreeGrafter"/>
</dbReference>
<feature type="binding site" evidence="7">
    <location>
        <position position="177"/>
    </location>
    <ligand>
        <name>Fe cation</name>
        <dbReference type="ChEBI" id="CHEBI:24875"/>
        <label>1</label>
    </ligand>
</feature>
<feature type="active site" description="Proton donor" evidence="6">
    <location>
        <position position="69"/>
    </location>
</feature>